<keyword evidence="4" id="KW-0479">Metal-binding</keyword>
<organism evidence="8 9">
    <name type="scientific">Modestobacter marinus</name>
    <dbReference type="NCBI Taxonomy" id="477641"/>
    <lineage>
        <taxon>Bacteria</taxon>
        <taxon>Bacillati</taxon>
        <taxon>Actinomycetota</taxon>
        <taxon>Actinomycetes</taxon>
        <taxon>Geodermatophilales</taxon>
        <taxon>Geodermatophilaceae</taxon>
        <taxon>Modestobacter</taxon>
    </lineage>
</organism>
<dbReference type="PROSITE" id="PS00444">
    <property type="entry name" value="POLYPRENYL_SYNTHASE_2"/>
    <property type="match status" value="1"/>
</dbReference>
<evidence type="ECO:0000256" key="7">
    <source>
        <dbReference type="SAM" id="MobiDB-lite"/>
    </source>
</evidence>
<dbReference type="Proteomes" id="UP000648663">
    <property type="component" value="Unassembled WGS sequence"/>
</dbReference>
<comment type="caution">
    <text evidence="8">The sequence shown here is derived from an EMBL/GenBank/DDBJ whole genome shotgun (WGS) entry which is preliminary data.</text>
</comment>
<keyword evidence="3 6" id="KW-0808">Transferase</keyword>
<accession>A0ABQ2G5C5</accession>
<evidence type="ECO:0000313" key="9">
    <source>
        <dbReference type="Proteomes" id="UP000648663"/>
    </source>
</evidence>
<comment type="similarity">
    <text evidence="2 6">Belongs to the FPP/GGPP synthase family.</text>
</comment>
<comment type="cofactor">
    <cofactor evidence="1">
        <name>Mg(2+)</name>
        <dbReference type="ChEBI" id="CHEBI:18420"/>
    </cofactor>
</comment>
<sequence>METTAAPARVNGQRPITARDTGPVTAGTQHRQPPALVPALPGAGDVERVRAAVAAALAGFLAEQRQTLSGMDESLVPVVDEVCALAEGGKRLRPLFAYWGWRGAAAGAAGVAEADADVLRAVAALEFVHASALVHDDVMDGALTRRNRPATHIGFATRHGDAGLHGDAAGFGIGAAILVGDLALVWSDELLRRSGISAPALARARGVWDTMRTEVTAGQYLDLLRADGGLPGPGGALTVARYKSAGYTVQRPLQLGAAIAGAGPDVSDAYTAIGLPLGEAFQLRDDVLGVFGDPAVTGKSVDDDLREGKQTLLIALAEERADDAGRRLLAGALGDPDAGPEQFAALRTLLEETGARSRVEERIADRTAVARTAIAAAPISDEARVALDALAVAATSRTA</sequence>
<evidence type="ECO:0000256" key="5">
    <source>
        <dbReference type="ARBA" id="ARBA00022842"/>
    </source>
</evidence>
<dbReference type="SUPFAM" id="SSF48576">
    <property type="entry name" value="Terpenoid synthases"/>
    <property type="match status" value="1"/>
</dbReference>
<name>A0ABQ2G5C5_9ACTN</name>
<dbReference type="Pfam" id="PF00348">
    <property type="entry name" value="polyprenyl_synt"/>
    <property type="match status" value="1"/>
</dbReference>
<gene>
    <name evidence="8" type="ORF">GCM10011589_34450</name>
</gene>
<dbReference type="CDD" id="cd00685">
    <property type="entry name" value="Trans_IPPS_HT"/>
    <property type="match status" value="1"/>
</dbReference>
<evidence type="ECO:0000256" key="6">
    <source>
        <dbReference type="RuleBase" id="RU004466"/>
    </source>
</evidence>
<reference evidence="9" key="1">
    <citation type="journal article" date="2019" name="Int. J. Syst. Evol. Microbiol.">
        <title>The Global Catalogue of Microorganisms (GCM) 10K type strain sequencing project: providing services to taxonomists for standard genome sequencing and annotation.</title>
        <authorList>
            <consortium name="The Broad Institute Genomics Platform"/>
            <consortium name="The Broad Institute Genome Sequencing Center for Infectious Disease"/>
            <person name="Wu L."/>
            <person name="Ma J."/>
        </authorList>
    </citation>
    <scope>NUCLEOTIDE SEQUENCE [LARGE SCALE GENOMIC DNA]</scope>
    <source>
        <strain evidence="9">CGMCC 4.5581</strain>
    </source>
</reference>
<feature type="region of interest" description="Disordered" evidence="7">
    <location>
        <begin position="1"/>
        <end position="34"/>
    </location>
</feature>
<keyword evidence="5" id="KW-0460">Magnesium</keyword>
<evidence type="ECO:0000256" key="4">
    <source>
        <dbReference type="ARBA" id="ARBA00022723"/>
    </source>
</evidence>
<dbReference type="Gene3D" id="1.10.600.10">
    <property type="entry name" value="Farnesyl Diphosphate Synthase"/>
    <property type="match status" value="1"/>
</dbReference>
<evidence type="ECO:0000256" key="1">
    <source>
        <dbReference type="ARBA" id="ARBA00001946"/>
    </source>
</evidence>
<dbReference type="SFLD" id="SFLDS00005">
    <property type="entry name" value="Isoprenoid_Synthase_Type_I"/>
    <property type="match status" value="1"/>
</dbReference>
<dbReference type="InterPro" id="IPR000092">
    <property type="entry name" value="Polyprenyl_synt"/>
</dbReference>
<dbReference type="PANTHER" id="PTHR12001">
    <property type="entry name" value="GERANYLGERANYL PYROPHOSPHATE SYNTHASE"/>
    <property type="match status" value="1"/>
</dbReference>
<dbReference type="InterPro" id="IPR008949">
    <property type="entry name" value="Isoprenoid_synthase_dom_sf"/>
</dbReference>
<proteinExistence type="inferred from homology"/>
<dbReference type="InterPro" id="IPR033749">
    <property type="entry name" value="Polyprenyl_synt_CS"/>
</dbReference>
<protein>
    <submittedName>
        <fullName evidence="8">Geranylgeranyl pyrophosphate synthase</fullName>
    </submittedName>
</protein>
<evidence type="ECO:0000256" key="2">
    <source>
        <dbReference type="ARBA" id="ARBA00006706"/>
    </source>
</evidence>
<evidence type="ECO:0000256" key="3">
    <source>
        <dbReference type="ARBA" id="ARBA00022679"/>
    </source>
</evidence>
<dbReference type="PANTHER" id="PTHR12001:SF85">
    <property type="entry name" value="SHORT CHAIN ISOPRENYL DIPHOSPHATE SYNTHASE"/>
    <property type="match status" value="1"/>
</dbReference>
<dbReference type="EMBL" id="BMMI01000006">
    <property type="protein sequence ID" value="GGL75537.1"/>
    <property type="molecule type" value="Genomic_DNA"/>
</dbReference>
<evidence type="ECO:0000313" key="8">
    <source>
        <dbReference type="EMBL" id="GGL75537.1"/>
    </source>
</evidence>
<keyword evidence="9" id="KW-1185">Reference proteome</keyword>